<reference evidence="2 3" key="1">
    <citation type="submission" date="2016-10" db="EMBL/GenBank/DDBJ databases">
        <authorList>
            <person name="de Groot N.N."/>
        </authorList>
    </citation>
    <scope>NUCLEOTIDE SEQUENCE [LARGE SCALE GENOMIC DNA]</scope>
    <source>
        <strain evidence="2 3">CGMCC 4.2022</strain>
    </source>
</reference>
<dbReference type="Proteomes" id="UP000199341">
    <property type="component" value="Unassembled WGS sequence"/>
</dbReference>
<accession>A0A1H0G8I3</accession>
<dbReference type="OrthoDB" id="4351019at2"/>
<dbReference type="EMBL" id="FNIE01000007">
    <property type="protein sequence ID" value="SDO03176.1"/>
    <property type="molecule type" value="Genomic_DNA"/>
</dbReference>
<keyword evidence="1" id="KW-1133">Transmembrane helix</keyword>
<evidence type="ECO:0000313" key="3">
    <source>
        <dbReference type="Proteomes" id="UP000199341"/>
    </source>
</evidence>
<keyword evidence="3" id="KW-1185">Reference proteome</keyword>
<evidence type="ECO:0000313" key="2">
    <source>
        <dbReference type="EMBL" id="SDO03176.1"/>
    </source>
</evidence>
<keyword evidence="1" id="KW-0812">Transmembrane</keyword>
<feature type="transmembrane region" description="Helical" evidence="1">
    <location>
        <begin position="39"/>
        <end position="58"/>
    </location>
</feature>
<sequence>MTFDRLVCAQCAGPVSEGRCPTCRATRARMEQEGGWSGISPATLIAALVALLAVILVVEHATA</sequence>
<evidence type="ECO:0000256" key="1">
    <source>
        <dbReference type="SAM" id="Phobius"/>
    </source>
</evidence>
<protein>
    <submittedName>
        <fullName evidence="2">Uncharacterized protein</fullName>
    </submittedName>
</protein>
<name>A0A1H0G8I3_9ACTN</name>
<proteinExistence type="predicted"/>
<dbReference type="RefSeq" id="WP_093785540.1">
    <property type="nucleotide sequence ID" value="NZ_FNIE01000007.1"/>
</dbReference>
<dbReference type="AlphaFoldDB" id="A0A1H0G8I3"/>
<dbReference type="STRING" id="310781.SAMN05216259_10728"/>
<keyword evidence="1" id="KW-0472">Membrane</keyword>
<organism evidence="2 3">
    <name type="scientific">Actinacidiphila guanduensis</name>
    <dbReference type="NCBI Taxonomy" id="310781"/>
    <lineage>
        <taxon>Bacteria</taxon>
        <taxon>Bacillati</taxon>
        <taxon>Actinomycetota</taxon>
        <taxon>Actinomycetes</taxon>
        <taxon>Kitasatosporales</taxon>
        <taxon>Streptomycetaceae</taxon>
        <taxon>Actinacidiphila</taxon>
    </lineage>
</organism>
<gene>
    <name evidence="2" type="ORF">SAMN05216259_10728</name>
</gene>